<dbReference type="GeneID" id="27336093"/>
<dbReference type="EMBL" id="KN847498">
    <property type="protein sequence ID" value="KIW11738.1"/>
    <property type="molecule type" value="Genomic_DNA"/>
</dbReference>
<keyword evidence="3" id="KW-1185">Reference proteome</keyword>
<dbReference type="RefSeq" id="XP_016231954.1">
    <property type="nucleotide sequence ID" value="XM_016383331.1"/>
</dbReference>
<dbReference type="HOGENOM" id="CLU_1396343_0_0_1"/>
<organism evidence="2 3">
    <name type="scientific">Exophiala spinifera</name>
    <dbReference type="NCBI Taxonomy" id="91928"/>
    <lineage>
        <taxon>Eukaryota</taxon>
        <taxon>Fungi</taxon>
        <taxon>Dikarya</taxon>
        <taxon>Ascomycota</taxon>
        <taxon>Pezizomycotina</taxon>
        <taxon>Eurotiomycetes</taxon>
        <taxon>Chaetothyriomycetidae</taxon>
        <taxon>Chaetothyriales</taxon>
        <taxon>Herpotrichiellaceae</taxon>
        <taxon>Exophiala</taxon>
    </lineage>
</organism>
<dbReference type="AlphaFoldDB" id="A0A0D2AYE4"/>
<evidence type="ECO:0000313" key="3">
    <source>
        <dbReference type="Proteomes" id="UP000053328"/>
    </source>
</evidence>
<dbReference type="Proteomes" id="UP000053328">
    <property type="component" value="Unassembled WGS sequence"/>
</dbReference>
<name>A0A0D2AYE4_9EURO</name>
<proteinExistence type="predicted"/>
<dbReference type="VEuPathDB" id="FungiDB:PV08_09010"/>
<protein>
    <submittedName>
        <fullName evidence="2">Uncharacterized protein</fullName>
    </submittedName>
</protein>
<feature type="region of interest" description="Disordered" evidence="1">
    <location>
        <begin position="24"/>
        <end position="57"/>
    </location>
</feature>
<evidence type="ECO:0000313" key="2">
    <source>
        <dbReference type="EMBL" id="KIW11738.1"/>
    </source>
</evidence>
<evidence type="ECO:0000256" key="1">
    <source>
        <dbReference type="SAM" id="MobiDB-lite"/>
    </source>
</evidence>
<gene>
    <name evidence="2" type="ORF">PV08_09010</name>
</gene>
<sequence length="195" mass="21248">MAITRHAQMNSARVLRSRRVTVTPVNPWSRPGRRSFHRPSTIPRRSISKRNPDPSDGLKEIFVSTFPESSAGDIFPERLSPSVGADDGDIHVSPMSNGKPSLPAPNLGSLPSAAVRPLAHVTSFEDAILTTENDSLLDPATVMPGCLSGVFRKISAFLPTDSGTMMQPMSRDIVTYMANSSIYLQLLTDGYLRKI</sequence>
<reference evidence="2 3" key="1">
    <citation type="submission" date="2015-01" db="EMBL/GenBank/DDBJ databases">
        <title>The Genome Sequence of Exophiala spinifera CBS89968.</title>
        <authorList>
            <consortium name="The Broad Institute Genomics Platform"/>
            <person name="Cuomo C."/>
            <person name="de Hoog S."/>
            <person name="Gorbushina A."/>
            <person name="Stielow B."/>
            <person name="Teixiera M."/>
            <person name="Abouelleil A."/>
            <person name="Chapman S.B."/>
            <person name="Priest M."/>
            <person name="Young S.K."/>
            <person name="Wortman J."/>
            <person name="Nusbaum C."/>
            <person name="Birren B."/>
        </authorList>
    </citation>
    <scope>NUCLEOTIDE SEQUENCE [LARGE SCALE GENOMIC DNA]</scope>
    <source>
        <strain evidence="2 3">CBS 89968</strain>
    </source>
</reference>
<accession>A0A0D2AYE4</accession>